<evidence type="ECO:0000313" key="8">
    <source>
        <dbReference type="Proteomes" id="UP000075683"/>
    </source>
</evidence>
<accession>A0A150M8A5</accession>
<dbReference type="PANTHER" id="PTHR43875:SF1">
    <property type="entry name" value="OSMOPROTECTIVE COMPOUNDS UPTAKE ATP-BINDING PROTEIN GGTA"/>
    <property type="match status" value="1"/>
</dbReference>
<evidence type="ECO:0000313" key="7">
    <source>
        <dbReference type="EMBL" id="KYD20844.1"/>
    </source>
</evidence>
<dbReference type="InterPro" id="IPR017871">
    <property type="entry name" value="ABC_transporter-like_CS"/>
</dbReference>
<dbReference type="GO" id="GO:0015408">
    <property type="term" value="F:ABC-type ferric iron transporter activity"/>
    <property type="evidence" value="ECO:0007669"/>
    <property type="project" value="InterPro"/>
</dbReference>
<dbReference type="Gene3D" id="3.40.50.300">
    <property type="entry name" value="P-loop containing nucleotide triphosphate hydrolases"/>
    <property type="match status" value="1"/>
</dbReference>
<dbReference type="Pfam" id="PF00005">
    <property type="entry name" value="ABC_tran"/>
    <property type="match status" value="1"/>
</dbReference>
<dbReference type="PANTHER" id="PTHR43875">
    <property type="entry name" value="MALTODEXTRIN IMPORT ATP-BINDING PROTEIN MSMX"/>
    <property type="match status" value="1"/>
</dbReference>
<dbReference type="PROSITE" id="PS00211">
    <property type="entry name" value="ABC_TRANSPORTER_1"/>
    <property type="match status" value="1"/>
</dbReference>
<protein>
    <recommendedName>
        <fullName evidence="6">ABC transporter domain-containing protein</fullName>
    </recommendedName>
</protein>
<dbReference type="Gene3D" id="2.40.50.140">
    <property type="entry name" value="Nucleic acid-binding proteins"/>
    <property type="match status" value="1"/>
</dbReference>
<evidence type="ECO:0000256" key="2">
    <source>
        <dbReference type="ARBA" id="ARBA00022475"/>
    </source>
</evidence>
<dbReference type="InterPro" id="IPR003593">
    <property type="entry name" value="AAA+_ATPase"/>
</dbReference>
<keyword evidence="1" id="KW-0813">Transport</keyword>
<keyword evidence="5" id="KW-0472">Membrane</keyword>
<dbReference type="GO" id="GO:0016887">
    <property type="term" value="F:ATP hydrolysis activity"/>
    <property type="evidence" value="ECO:0007669"/>
    <property type="project" value="InterPro"/>
</dbReference>
<evidence type="ECO:0000256" key="5">
    <source>
        <dbReference type="ARBA" id="ARBA00023136"/>
    </source>
</evidence>
<dbReference type="Gene3D" id="2.40.50.100">
    <property type="match status" value="1"/>
</dbReference>
<comment type="caution">
    <text evidence="7">The sequence shown here is derived from an EMBL/GenBank/DDBJ whole genome shotgun (WGS) entry which is preliminary data.</text>
</comment>
<dbReference type="AlphaFoldDB" id="A0A150M8A5"/>
<dbReference type="Proteomes" id="UP000075683">
    <property type="component" value="Unassembled WGS sequence"/>
</dbReference>
<dbReference type="InterPro" id="IPR041193">
    <property type="entry name" value="CysA_C"/>
</dbReference>
<dbReference type="GO" id="GO:0005524">
    <property type="term" value="F:ATP binding"/>
    <property type="evidence" value="ECO:0007669"/>
    <property type="project" value="UniProtKB-KW"/>
</dbReference>
<dbReference type="OrthoDB" id="9802264at2"/>
<dbReference type="SMART" id="SM00382">
    <property type="entry name" value="AAA"/>
    <property type="match status" value="1"/>
</dbReference>
<dbReference type="InterPro" id="IPR012340">
    <property type="entry name" value="NA-bd_OB-fold"/>
</dbReference>
<dbReference type="InterPro" id="IPR047641">
    <property type="entry name" value="ABC_transpr_MalK/UgpC-like"/>
</dbReference>
<dbReference type="InterPro" id="IPR008995">
    <property type="entry name" value="Mo/tungstate-bd_C_term_dom"/>
</dbReference>
<dbReference type="EMBL" id="LQYT01000028">
    <property type="protein sequence ID" value="KYD20844.1"/>
    <property type="molecule type" value="Genomic_DNA"/>
</dbReference>
<dbReference type="STRING" id="301148.B4135_0262"/>
<keyword evidence="4" id="KW-0067">ATP-binding</keyword>
<dbReference type="SUPFAM" id="SSF50331">
    <property type="entry name" value="MOP-like"/>
    <property type="match status" value="1"/>
</dbReference>
<dbReference type="RefSeq" id="WP_061568450.1">
    <property type="nucleotide sequence ID" value="NZ_LQYT01000028.1"/>
</dbReference>
<dbReference type="Pfam" id="PF17850">
    <property type="entry name" value="CysA_C_terminal"/>
    <property type="match status" value="1"/>
</dbReference>
<keyword evidence="3" id="KW-0547">Nucleotide-binding</keyword>
<proteinExistence type="predicted"/>
<gene>
    <name evidence="7" type="ORF">B4135_0262</name>
</gene>
<dbReference type="InterPro" id="IPR015853">
    <property type="entry name" value="ABC_transpr_FbpC"/>
</dbReference>
<evidence type="ECO:0000256" key="4">
    <source>
        <dbReference type="ARBA" id="ARBA00022840"/>
    </source>
</evidence>
<feature type="domain" description="ABC transporter" evidence="6">
    <location>
        <begin position="3"/>
        <end position="234"/>
    </location>
</feature>
<dbReference type="PROSITE" id="PS50893">
    <property type="entry name" value="ABC_TRANSPORTER_2"/>
    <property type="match status" value="1"/>
</dbReference>
<dbReference type="FunFam" id="3.40.50.300:FF:000042">
    <property type="entry name" value="Maltose/maltodextrin ABC transporter, ATP-binding protein"/>
    <property type="match status" value="1"/>
</dbReference>
<keyword evidence="2" id="KW-1003">Cell membrane</keyword>
<dbReference type="GO" id="GO:0055052">
    <property type="term" value="C:ATP-binding cassette (ABC) transporter complex, substrate-binding subunit-containing"/>
    <property type="evidence" value="ECO:0007669"/>
    <property type="project" value="TreeGrafter"/>
</dbReference>
<dbReference type="PATRIC" id="fig|301148.3.peg.2731"/>
<dbReference type="CDD" id="cd03259">
    <property type="entry name" value="ABC_Carb_Solutes_like"/>
    <property type="match status" value="1"/>
</dbReference>
<dbReference type="InterPro" id="IPR027417">
    <property type="entry name" value="P-loop_NTPase"/>
</dbReference>
<organism evidence="7 8">
    <name type="scientific">Caldibacillus debilis</name>
    <dbReference type="NCBI Taxonomy" id="301148"/>
    <lineage>
        <taxon>Bacteria</taxon>
        <taxon>Bacillati</taxon>
        <taxon>Bacillota</taxon>
        <taxon>Bacilli</taxon>
        <taxon>Bacillales</taxon>
        <taxon>Bacillaceae</taxon>
        <taxon>Caldibacillus</taxon>
    </lineage>
</organism>
<dbReference type="SUPFAM" id="SSF52540">
    <property type="entry name" value="P-loop containing nucleoside triphosphate hydrolases"/>
    <property type="match status" value="1"/>
</dbReference>
<evidence type="ECO:0000256" key="3">
    <source>
        <dbReference type="ARBA" id="ARBA00022741"/>
    </source>
</evidence>
<evidence type="ECO:0000256" key="1">
    <source>
        <dbReference type="ARBA" id="ARBA00022448"/>
    </source>
</evidence>
<reference evidence="7 8" key="1">
    <citation type="submission" date="2016-01" db="EMBL/GenBank/DDBJ databases">
        <title>Draft Genome Sequences of Seven Thermophilic Sporeformers Isolated from Foods.</title>
        <authorList>
            <person name="Berendsen E.M."/>
            <person name="Wells-Bennik M.H."/>
            <person name="Krawcyk A.O."/>
            <person name="De Jong A."/>
            <person name="Holsappel S."/>
            <person name="Eijlander R.T."/>
            <person name="Kuipers O.P."/>
        </authorList>
    </citation>
    <scope>NUCLEOTIDE SEQUENCE [LARGE SCALE GENOMIC DNA]</scope>
    <source>
        <strain evidence="7 8">B4135</strain>
    </source>
</reference>
<evidence type="ECO:0000259" key="6">
    <source>
        <dbReference type="PROSITE" id="PS50893"/>
    </source>
</evidence>
<name>A0A150M8A5_9BACI</name>
<dbReference type="InterPro" id="IPR003439">
    <property type="entry name" value="ABC_transporter-like_ATP-bd"/>
</dbReference>
<sequence length="368" mass="41424">MRIELKNIYKSFDKKTNTIENLNLTVEDGEFTALLGPSGCGKTTTMLMIAGIYKPDAGEIRFNGQNVNALEPKDRNIGMVFQSYALYPHMTVLENIAFPLKQKKVPKKERIERAKKAAEMVKLDGLLDRRPGELSGGQQQRVALARAIVKQPKVLLLDEPLSNLDARLKIEMRAEIARIQKELGITTILVTHDQEEAMTLADRIAVMKDGRIIQYDTPAELYKNPKNYFVAQFIGTPPMNFIKGRIADQQLQIAGKSYFLNRSEFDLTEDREVIAGVRPHEIQIDRGGDIRMKGTVELVETVGYAKIVNVKVEEEHFRFFANTATSFLYGSEIEFSFPSASLHLFDARTGASLKREAGKEKELEAIGL</sequence>